<keyword evidence="6" id="KW-1185">Reference proteome</keyword>
<reference evidence="6" key="1">
    <citation type="submission" date="2016-10" db="EMBL/GenBank/DDBJ databases">
        <authorList>
            <person name="Varghese N."/>
            <person name="Submissions S."/>
        </authorList>
    </citation>
    <scope>NUCLEOTIDE SEQUENCE [LARGE SCALE GENOMIC DNA]</scope>
    <source>
        <strain evidence="6">CGMCC 1.9108</strain>
    </source>
</reference>
<gene>
    <name evidence="5" type="ORF">SAMN04488239_12510</name>
</gene>
<dbReference type="InterPro" id="IPR011711">
    <property type="entry name" value="GntR_C"/>
</dbReference>
<evidence type="ECO:0000259" key="4">
    <source>
        <dbReference type="PROSITE" id="PS50949"/>
    </source>
</evidence>
<feature type="domain" description="HTH gntR-type" evidence="4">
    <location>
        <begin position="12"/>
        <end position="79"/>
    </location>
</feature>
<dbReference type="GO" id="GO:0003700">
    <property type="term" value="F:DNA-binding transcription factor activity"/>
    <property type="evidence" value="ECO:0007669"/>
    <property type="project" value="InterPro"/>
</dbReference>
<keyword evidence="3" id="KW-0804">Transcription</keyword>
<dbReference type="SMART" id="SM00895">
    <property type="entry name" value="FCD"/>
    <property type="match status" value="1"/>
</dbReference>
<dbReference type="InterPro" id="IPR036388">
    <property type="entry name" value="WH-like_DNA-bd_sf"/>
</dbReference>
<dbReference type="SMART" id="SM00345">
    <property type="entry name" value="HTH_GNTR"/>
    <property type="match status" value="1"/>
</dbReference>
<evidence type="ECO:0000256" key="1">
    <source>
        <dbReference type="ARBA" id="ARBA00023015"/>
    </source>
</evidence>
<keyword evidence="2" id="KW-0238">DNA-binding</keyword>
<organism evidence="5 6">
    <name type="scientific">Ruegeria marina</name>
    <dbReference type="NCBI Taxonomy" id="639004"/>
    <lineage>
        <taxon>Bacteria</taxon>
        <taxon>Pseudomonadati</taxon>
        <taxon>Pseudomonadota</taxon>
        <taxon>Alphaproteobacteria</taxon>
        <taxon>Rhodobacterales</taxon>
        <taxon>Roseobacteraceae</taxon>
        <taxon>Ruegeria</taxon>
    </lineage>
</organism>
<dbReference type="PANTHER" id="PTHR43537:SF20">
    <property type="entry name" value="HTH-TYPE TRANSCRIPTIONAL REPRESSOR GLAR"/>
    <property type="match status" value="1"/>
</dbReference>
<dbReference type="Gene3D" id="1.10.10.10">
    <property type="entry name" value="Winged helix-like DNA-binding domain superfamily/Winged helix DNA-binding domain"/>
    <property type="match status" value="1"/>
</dbReference>
<dbReference type="Proteomes" id="UP000199628">
    <property type="component" value="Unassembled WGS sequence"/>
</dbReference>
<name>A0A1G7EDD0_9RHOB</name>
<dbReference type="InterPro" id="IPR036390">
    <property type="entry name" value="WH_DNA-bd_sf"/>
</dbReference>
<keyword evidence="1" id="KW-0805">Transcription regulation</keyword>
<sequence length="237" mass="26141">MASTAIKLGEAGNLVDRLVVNIRDAIIAGDFAPGEHIRIKTVADRYGVSLIPVREALARLLATRIVISEPNRGYFVAPAPTRAEFRQFIEFRELFETSAVRLGFASVKDADIRKLERLNARMSKVAEDASQPKHLVSWAHLNGEFHAILVGLARNAFISDQHQELSFVHMHYQLSLMDDPDYGILSALAEEHDALIAALKARDQSVFLERLSAHINAAEIGTEQSGDEARSDAAGRC</sequence>
<dbReference type="SUPFAM" id="SSF48008">
    <property type="entry name" value="GntR ligand-binding domain-like"/>
    <property type="match status" value="1"/>
</dbReference>
<protein>
    <submittedName>
        <fullName evidence="5">Transcriptional regulator, GntR family</fullName>
    </submittedName>
</protein>
<evidence type="ECO:0000313" key="5">
    <source>
        <dbReference type="EMBL" id="SDE61652.1"/>
    </source>
</evidence>
<dbReference type="Pfam" id="PF00392">
    <property type="entry name" value="GntR"/>
    <property type="match status" value="1"/>
</dbReference>
<evidence type="ECO:0000256" key="2">
    <source>
        <dbReference type="ARBA" id="ARBA00023125"/>
    </source>
</evidence>
<accession>A0A1G7EDD0</accession>
<dbReference type="RefSeq" id="WP_093037441.1">
    <property type="nucleotide sequence ID" value="NZ_FMZV01000025.1"/>
</dbReference>
<dbReference type="OrthoDB" id="9788098at2"/>
<dbReference type="Gene3D" id="1.20.120.530">
    <property type="entry name" value="GntR ligand-binding domain-like"/>
    <property type="match status" value="1"/>
</dbReference>
<dbReference type="InterPro" id="IPR008920">
    <property type="entry name" value="TF_FadR/GntR_C"/>
</dbReference>
<dbReference type="AlphaFoldDB" id="A0A1G7EDD0"/>
<evidence type="ECO:0000256" key="3">
    <source>
        <dbReference type="ARBA" id="ARBA00023163"/>
    </source>
</evidence>
<dbReference type="SUPFAM" id="SSF46785">
    <property type="entry name" value="Winged helix' DNA-binding domain"/>
    <property type="match status" value="1"/>
</dbReference>
<proteinExistence type="predicted"/>
<dbReference type="PANTHER" id="PTHR43537">
    <property type="entry name" value="TRANSCRIPTIONAL REGULATOR, GNTR FAMILY"/>
    <property type="match status" value="1"/>
</dbReference>
<dbReference type="InterPro" id="IPR000524">
    <property type="entry name" value="Tscrpt_reg_HTH_GntR"/>
</dbReference>
<dbReference type="PROSITE" id="PS50949">
    <property type="entry name" value="HTH_GNTR"/>
    <property type="match status" value="1"/>
</dbReference>
<dbReference type="STRING" id="639004.SAMN04488239_12510"/>
<dbReference type="EMBL" id="FMZV01000025">
    <property type="protein sequence ID" value="SDE61652.1"/>
    <property type="molecule type" value="Genomic_DNA"/>
</dbReference>
<dbReference type="Pfam" id="PF07729">
    <property type="entry name" value="FCD"/>
    <property type="match status" value="1"/>
</dbReference>
<evidence type="ECO:0000313" key="6">
    <source>
        <dbReference type="Proteomes" id="UP000199628"/>
    </source>
</evidence>
<dbReference type="GO" id="GO:0003677">
    <property type="term" value="F:DNA binding"/>
    <property type="evidence" value="ECO:0007669"/>
    <property type="project" value="UniProtKB-KW"/>
</dbReference>
<dbReference type="CDD" id="cd07377">
    <property type="entry name" value="WHTH_GntR"/>
    <property type="match status" value="1"/>
</dbReference>